<evidence type="ECO:0000256" key="2">
    <source>
        <dbReference type="ARBA" id="ARBA00022737"/>
    </source>
</evidence>
<evidence type="ECO:0000259" key="7">
    <source>
        <dbReference type="PROSITE" id="PS50157"/>
    </source>
</evidence>
<protein>
    <recommendedName>
        <fullName evidence="7">C2H2-type domain-containing protein</fullName>
    </recommendedName>
</protein>
<evidence type="ECO:0000313" key="9">
    <source>
        <dbReference type="Proteomes" id="UP001642540"/>
    </source>
</evidence>
<dbReference type="EMBL" id="CAXLJM020000068">
    <property type="protein sequence ID" value="CAL8123833.1"/>
    <property type="molecule type" value="Genomic_DNA"/>
</dbReference>
<evidence type="ECO:0000313" key="8">
    <source>
        <dbReference type="EMBL" id="CAL8123833.1"/>
    </source>
</evidence>
<feature type="region of interest" description="Disordered" evidence="6">
    <location>
        <begin position="31"/>
        <end position="50"/>
    </location>
</feature>
<evidence type="ECO:0000256" key="5">
    <source>
        <dbReference type="PROSITE-ProRule" id="PRU00042"/>
    </source>
</evidence>
<gene>
    <name evidence="8" type="ORF">ODALV1_LOCUS20338</name>
</gene>
<feature type="domain" description="C2H2-type" evidence="7">
    <location>
        <begin position="277"/>
        <end position="300"/>
    </location>
</feature>
<feature type="compositionally biased region" description="Basic and acidic residues" evidence="6">
    <location>
        <begin position="203"/>
        <end position="212"/>
    </location>
</feature>
<dbReference type="Gene3D" id="3.30.160.60">
    <property type="entry name" value="Classic Zinc Finger"/>
    <property type="match status" value="6"/>
</dbReference>
<dbReference type="Pfam" id="PF00096">
    <property type="entry name" value="zf-C2H2"/>
    <property type="match status" value="2"/>
</dbReference>
<accession>A0ABP1RAD0</accession>
<evidence type="ECO:0000256" key="1">
    <source>
        <dbReference type="ARBA" id="ARBA00022723"/>
    </source>
</evidence>
<keyword evidence="2" id="KW-0677">Repeat</keyword>
<proteinExistence type="predicted"/>
<dbReference type="SUPFAM" id="SSF57667">
    <property type="entry name" value="beta-beta-alpha zinc fingers"/>
    <property type="match status" value="4"/>
</dbReference>
<dbReference type="SMART" id="SM00355">
    <property type="entry name" value="ZnF_C2H2"/>
    <property type="match status" value="15"/>
</dbReference>
<keyword evidence="3 5" id="KW-0863">Zinc-finger</keyword>
<dbReference type="Proteomes" id="UP001642540">
    <property type="component" value="Unassembled WGS sequence"/>
</dbReference>
<dbReference type="PROSITE" id="PS50157">
    <property type="entry name" value="ZINC_FINGER_C2H2_2"/>
    <property type="match status" value="8"/>
</dbReference>
<feature type="domain" description="C2H2-type" evidence="7">
    <location>
        <begin position="857"/>
        <end position="885"/>
    </location>
</feature>
<feature type="domain" description="C2H2-type" evidence="7">
    <location>
        <begin position="509"/>
        <end position="538"/>
    </location>
</feature>
<feature type="compositionally biased region" description="Basic and acidic residues" evidence="6">
    <location>
        <begin position="971"/>
        <end position="993"/>
    </location>
</feature>
<evidence type="ECO:0000256" key="4">
    <source>
        <dbReference type="ARBA" id="ARBA00022833"/>
    </source>
</evidence>
<keyword evidence="9" id="KW-1185">Reference proteome</keyword>
<feature type="compositionally biased region" description="Basic and acidic residues" evidence="6">
    <location>
        <begin position="31"/>
        <end position="41"/>
    </location>
</feature>
<sequence length="1012" mass="116245">MSKTSDFFQCLICNSFFESLWKVETHVKGHNEDEKRIREGTTDNGPRRRGMLPIQKRTFHECYVPVVKNQIDPDFLAKYENVLANDGKVKVGSKSARKNRELSGLGVSEDLTEEDILNSSVRRPRRGNLQAKANIRKTAAILTIPDQGEDDDDSDSDQDYIESLLEEDSEGTDDKDDNSSDYEAYFCKKGRKRGRPLGSYTVTKDRKPECKKGGKRGRPLGSYTVTKNPEKGRNIGRPLAIYTLTKDRKPEEVETTSSKPKYKKLKRWLWDGKDHPFKCDYCEQSFPKRMMLPYHIVREHKDVAKTIDCPISICDKTCVNYWTLQAHVRYHLAAEHREVMVKEEILRVFANSDKKPDIEFFRRYGGLNCQYCLVNIGFSLEHLEKHKNTEHGENVVLKCPGCEESFQNSVADLISHVRSLHPSCLDPYDERLRRKAEDKELELRFKCDKCVFKCKYVYQLKKHTTWHENGEKEQVEEEKSFKCPSCNKGFKYKDNLRRHFILHLENNPFVCEFPNCNRKFNSHCELRRHKLLHSQSSVEANRVYCPICHQSVSRKDKLAQHMKNMHKPEDIVNGIPVASSLAKRRRQVRMPKMGFGKYSKNHKVSNSALTTNANNQPEPSCSLSVSTSEVQEQNPIVKSEQMEEIHLIDKILLTENGTAIHIKGEHLSPQKISEKESTNNIKLPSLNCDTVDKTIYIPAVTPLNVTKLITNDPIFKNLDPNSAEVQGILSRNYNYVTGSKSFKCIECNAIFTRAWTLQVHLKSIHNKTLIDDSTAIISQNHVDGTAESAEGEGSPQVTLMCGTCAYVAKDSKDLQNHMESSHNYGLTHRCNICGIPLRDNKRPERHIKEVHMGPRNYFCKYCKKGFSSSENRRSHEVKQHEQPPQERKQCPICHKHFSHLSIVAHIKRHKTKSAKEMEKLKCQLCQDVFSCRGSLKRHIDCVHLGKPLNIIQNRKYAATKHPLLKPQASEEQAKKAKGDDEFRPLLDKVEGPRTRRLKPADPIPGEEASENI</sequence>
<keyword evidence="1" id="KW-0479">Metal-binding</keyword>
<feature type="domain" description="C2H2-type" evidence="7">
    <location>
        <begin position="481"/>
        <end position="508"/>
    </location>
</feature>
<feature type="domain" description="C2H2-type" evidence="7">
    <location>
        <begin position="742"/>
        <end position="765"/>
    </location>
</feature>
<dbReference type="InterPro" id="IPR036236">
    <property type="entry name" value="Znf_C2H2_sf"/>
</dbReference>
<feature type="domain" description="C2H2-type" evidence="7">
    <location>
        <begin position="543"/>
        <end position="571"/>
    </location>
</feature>
<evidence type="ECO:0000256" key="6">
    <source>
        <dbReference type="SAM" id="MobiDB-lite"/>
    </source>
</evidence>
<reference evidence="8 9" key="1">
    <citation type="submission" date="2024-08" db="EMBL/GenBank/DDBJ databases">
        <authorList>
            <person name="Cucini C."/>
            <person name="Frati F."/>
        </authorList>
    </citation>
    <scope>NUCLEOTIDE SEQUENCE [LARGE SCALE GENOMIC DNA]</scope>
</reference>
<dbReference type="PANTHER" id="PTHR24409">
    <property type="entry name" value="ZINC FINGER PROTEIN 142"/>
    <property type="match status" value="1"/>
</dbReference>
<dbReference type="InterPro" id="IPR013087">
    <property type="entry name" value="Znf_C2H2_type"/>
</dbReference>
<feature type="region of interest" description="Disordered" evidence="6">
    <location>
        <begin position="965"/>
        <end position="1012"/>
    </location>
</feature>
<organism evidence="8 9">
    <name type="scientific">Orchesella dallaii</name>
    <dbReference type="NCBI Taxonomy" id="48710"/>
    <lineage>
        <taxon>Eukaryota</taxon>
        <taxon>Metazoa</taxon>
        <taxon>Ecdysozoa</taxon>
        <taxon>Arthropoda</taxon>
        <taxon>Hexapoda</taxon>
        <taxon>Collembola</taxon>
        <taxon>Entomobryomorpha</taxon>
        <taxon>Entomobryoidea</taxon>
        <taxon>Orchesellidae</taxon>
        <taxon>Orchesellinae</taxon>
        <taxon>Orchesella</taxon>
    </lineage>
</organism>
<comment type="caution">
    <text evidence="8">The sequence shown here is derived from an EMBL/GenBank/DDBJ whole genome shotgun (WGS) entry which is preliminary data.</text>
</comment>
<evidence type="ECO:0000256" key="3">
    <source>
        <dbReference type="ARBA" id="ARBA00022771"/>
    </source>
</evidence>
<feature type="domain" description="C2H2-type" evidence="7">
    <location>
        <begin position="920"/>
        <end position="948"/>
    </location>
</feature>
<name>A0ABP1RAD0_9HEXA</name>
<keyword evidence="4" id="KW-0862">Zinc</keyword>
<feature type="domain" description="C2H2-type" evidence="7">
    <location>
        <begin position="828"/>
        <end position="856"/>
    </location>
</feature>
<feature type="region of interest" description="Disordered" evidence="6">
    <location>
        <begin position="197"/>
        <end position="229"/>
    </location>
</feature>
<dbReference type="PROSITE" id="PS00028">
    <property type="entry name" value="ZINC_FINGER_C2H2_1"/>
    <property type="match status" value="11"/>
</dbReference>
<dbReference type="PANTHER" id="PTHR24409:SF295">
    <property type="entry name" value="AZ2-RELATED"/>
    <property type="match status" value="1"/>
</dbReference>